<sequence>MKKKLLTPEFKVSLKDYILTSGMEVSCFSSSETKSDWCKVELTSQLQKIISYEDSEPVSVQLGYDGDYDILISGYARRTGSDYWKEILIRDDMIKLERVEVKATFRYCEPQDILKYILKQAGIDDYEMSDKSYGSKETIIINSQNGIEAIKEINNIWGIENNFFFRNRRFYWGCRPAQDVIYVLREDENVLSMQKYGDLFEIETLGVPWIHHSQLIKIEHSKYNGMSFVEKTIIKSDADGRVRMYIYFRGGEINV</sequence>
<reference evidence="1" key="1">
    <citation type="journal article" date="2021" name="Proc. Natl. Acad. Sci. U.S.A.">
        <title>A Catalog of Tens of Thousands of Viruses from Human Metagenomes Reveals Hidden Associations with Chronic Diseases.</title>
        <authorList>
            <person name="Tisza M.J."/>
            <person name="Buck C.B."/>
        </authorList>
    </citation>
    <scope>NUCLEOTIDE SEQUENCE</scope>
    <source>
        <strain evidence="1">Ct8hR1</strain>
    </source>
</reference>
<proteinExistence type="predicted"/>
<evidence type="ECO:0000313" key="1">
    <source>
        <dbReference type="EMBL" id="DAD91437.1"/>
    </source>
</evidence>
<organism evidence="1">
    <name type="scientific">Siphoviridae sp. ct8hR1</name>
    <dbReference type="NCBI Taxonomy" id="2826172"/>
    <lineage>
        <taxon>Viruses</taxon>
        <taxon>Duplodnaviria</taxon>
        <taxon>Heunggongvirae</taxon>
        <taxon>Uroviricota</taxon>
        <taxon>Caudoviricetes</taxon>
    </lineage>
</organism>
<protein>
    <submittedName>
        <fullName evidence="1">Tail protein</fullName>
    </submittedName>
</protein>
<accession>A0A8S5N9I7</accession>
<dbReference type="EMBL" id="BK015113">
    <property type="protein sequence ID" value="DAD91437.1"/>
    <property type="molecule type" value="Genomic_DNA"/>
</dbReference>
<name>A0A8S5N9I7_9CAUD</name>